<evidence type="ECO:0000313" key="3">
    <source>
        <dbReference type="EMBL" id="QJB69398.1"/>
    </source>
</evidence>
<dbReference type="InterPro" id="IPR022441">
    <property type="entry name" value="Para_beta_helix_rpt-2"/>
</dbReference>
<organism evidence="3 4">
    <name type="scientific">Parasphingorhabdus halotolerans</name>
    <dbReference type="NCBI Taxonomy" id="2725558"/>
    <lineage>
        <taxon>Bacteria</taxon>
        <taxon>Pseudomonadati</taxon>
        <taxon>Pseudomonadota</taxon>
        <taxon>Alphaproteobacteria</taxon>
        <taxon>Sphingomonadales</taxon>
        <taxon>Sphingomonadaceae</taxon>
        <taxon>Parasphingorhabdus</taxon>
    </lineage>
</organism>
<evidence type="ECO:0000313" key="4">
    <source>
        <dbReference type="Proteomes" id="UP000501600"/>
    </source>
</evidence>
<dbReference type="SUPFAM" id="SSF51126">
    <property type="entry name" value="Pectin lyase-like"/>
    <property type="match status" value="1"/>
</dbReference>
<dbReference type="InterPro" id="IPR012334">
    <property type="entry name" value="Pectin_lyas_fold"/>
</dbReference>
<keyword evidence="4" id="KW-1185">Reference proteome</keyword>
<dbReference type="KEGG" id="phao:HF685_08980"/>
<dbReference type="Gene3D" id="2.160.20.10">
    <property type="entry name" value="Single-stranded right-handed beta-helix, Pectin lyase-like"/>
    <property type="match status" value="1"/>
</dbReference>
<dbReference type="RefSeq" id="WP_168819421.1">
    <property type="nucleotide sequence ID" value="NZ_CP051217.1"/>
</dbReference>
<evidence type="ECO:0000256" key="1">
    <source>
        <dbReference type="SAM" id="SignalP"/>
    </source>
</evidence>
<accession>A0A6H2DMI4</accession>
<dbReference type="InterPro" id="IPR011050">
    <property type="entry name" value="Pectin_lyase_fold/virulence"/>
</dbReference>
<name>A0A6H2DMI4_9SPHN</name>
<dbReference type="Pfam" id="PF13229">
    <property type="entry name" value="Beta_helix"/>
    <property type="match status" value="1"/>
</dbReference>
<keyword evidence="1" id="KW-0732">Signal</keyword>
<protein>
    <recommendedName>
        <fullName evidence="2">Right handed beta helix domain-containing protein</fullName>
    </recommendedName>
</protein>
<dbReference type="Proteomes" id="UP000501600">
    <property type="component" value="Chromosome"/>
</dbReference>
<evidence type="ECO:0000259" key="2">
    <source>
        <dbReference type="Pfam" id="PF13229"/>
    </source>
</evidence>
<dbReference type="InterPro" id="IPR022442">
    <property type="entry name" value="SO_2930-like_dom"/>
</dbReference>
<proteinExistence type="predicted"/>
<dbReference type="InterPro" id="IPR006626">
    <property type="entry name" value="PbH1"/>
</dbReference>
<feature type="domain" description="Right handed beta helix" evidence="2">
    <location>
        <begin position="88"/>
        <end position="213"/>
    </location>
</feature>
<sequence>MFRTTIITAALVLAPAAFAKTITVEAGADAQERLQEALILAEPGDVVALGEGQFDLTDGLSLDVDKVTLKGVGMNKSVLSFAGQLGAGEGLLVTSDDVVLRDFAIEDSKGDGIKSKGANRIVYHALRVEWTGGPLATNGAYGIYPVESKDVLVQDSYVRGASDAGIYVGQSDNIIVRRNTAIENVAGIEIENSYNAEVTENLATKNTGGILVFDLPNLPQMGGHNVLVARNAVIDNNTDNFAPEGNIVAGVPAGTGVMVMANRNVQVTENLLVNNGTSNVMIVAYTQKFDDATYDPTPRYVMVTSNVHGTAGFAPDFEGGSQLAAAMGGSLPHILYDGLGKGVTVNENKTVGAMTLGLTRVGQSRMEAKPAPYKNDAAATTAALAPITLPASMEAALK</sequence>
<dbReference type="InterPro" id="IPR039448">
    <property type="entry name" value="Beta_helix"/>
</dbReference>
<dbReference type="NCBIfam" id="TIGR03804">
    <property type="entry name" value="para_beta_helix"/>
    <property type="match status" value="1"/>
</dbReference>
<feature type="signal peptide" evidence="1">
    <location>
        <begin position="1"/>
        <end position="19"/>
    </location>
</feature>
<feature type="chain" id="PRO_5026320405" description="Right handed beta helix domain-containing protein" evidence="1">
    <location>
        <begin position="20"/>
        <end position="398"/>
    </location>
</feature>
<reference evidence="3 4" key="1">
    <citation type="submission" date="2020-04" db="EMBL/GenBank/DDBJ databases">
        <title>Genome sequence for Sphingorhabdus sp. strain M1.</title>
        <authorList>
            <person name="Park S.-J."/>
        </authorList>
    </citation>
    <scope>NUCLEOTIDE SEQUENCE [LARGE SCALE GENOMIC DNA]</scope>
    <source>
        <strain evidence="3 4">JK6</strain>
    </source>
</reference>
<dbReference type="NCBIfam" id="TIGR03805">
    <property type="entry name" value="beta_helix_1"/>
    <property type="match status" value="1"/>
</dbReference>
<gene>
    <name evidence="3" type="ORF">HF685_08980</name>
</gene>
<dbReference type="AlphaFoldDB" id="A0A6H2DMI4"/>
<dbReference type="SMART" id="SM00710">
    <property type="entry name" value="PbH1"/>
    <property type="match status" value="6"/>
</dbReference>
<dbReference type="EMBL" id="CP051217">
    <property type="protein sequence ID" value="QJB69398.1"/>
    <property type="molecule type" value="Genomic_DNA"/>
</dbReference>